<dbReference type="InterPro" id="IPR029058">
    <property type="entry name" value="AB_hydrolase_fold"/>
</dbReference>
<reference evidence="1 2" key="1">
    <citation type="submission" date="2020-07" db="EMBL/GenBank/DDBJ databases">
        <title>Sequencing the genomes of 1000 actinobacteria strains.</title>
        <authorList>
            <person name="Klenk H.-P."/>
        </authorList>
    </citation>
    <scope>NUCLEOTIDE SEQUENCE [LARGE SCALE GENOMIC DNA]</scope>
    <source>
        <strain evidence="1 2">DSM 45975</strain>
    </source>
</reference>
<evidence type="ECO:0008006" key="3">
    <source>
        <dbReference type="Google" id="ProtNLM"/>
    </source>
</evidence>
<proteinExistence type="predicted"/>
<comment type="caution">
    <text evidence="1">The sequence shown here is derived from an EMBL/GenBank/DDBJ whole genome shotgun (WGS) entry which is preliminary data.</text>
</comment>
<name>A0A839E4T1_9PSEU</name>
<gene>
    <name evidence="1" type="ORF">FHX42_003717</name>
</gene>
<keyword evidence="2" id="KW-1185">Reference proteome</keyword>
<dbReference type="AlphaFoldDB" id="A0A839E4T1"/>
<sequence>MPITTADDGFKLWHETTGDGPALVFPARLRGEFATLAAALSDRYRVVRYKPRRLVGLMESENDVAAGPEDRAGGPWDAASCTRYPTDTEISDLHTVANAADVDDFVLAGYSGMAAMAGFLVPFTDRAKGLMVGGFPLLADCAYWLGCVEGARSAFLLTGEQAKADGHHVDRLLYREWDERDDRAALAALAGPKILWYGSRDCEPECRMYDYTGGAAIARRVAEHADELRTLGFEVIELDDQDHISALATTDLVAPRLSAALAEGGW</sequence>
<evidence type="ECO:0000313" key="2">
    <source>
        <dbReference type="Proteomes" id="UP000569329"/>
    </source>
</evidence>
<dbReference type="SUPFAM" id="SSF53474">
    <property type="entry name" value="alpha/beta-Hydrolases"/>
    <property type="match status" value="1"/>
</dbReference>
<evidence type="ECO:0000313" key="1">
    <source>
        <dbReference type="EMBL" id="MBA8826341.1"/>
    </source>
</evidence>
<protein>
    <recommendedName>
        <fullName evidence="3">Alpha/beta hydrolase</fullName>
    </recommendedName>
</protein>
<accession>A0A839E4T1</accession>
<dbReference type="RefSeq" id="WP_182545568.1">
    <property type="nucleotide sequence ID" value="NZ_JACGWZ010000005.1"/>
</dbReference>
<dbReference type="Proteomes" id="UP000569329">
    <property type="component" value="Unassembled WGS sequence"/>
</dbReference>
<dbReference type="Gene3D" id="3.40.50.1820">
    <property type="entry name" value="alpha/beta hydrolase"/>
    <property type="match status" value="1"/>
</dbReference>
<dbReference type="EMBL" id="JACGWZ010000005">
    <property type="protein sequence ID" value="MBA8826341.1"/>
    <property type="molecule type" value="Genomic_DNA"/>
</dbReference>
<organism evidence="1 2">
    <name type="scientific">Halosaccharopolyspora lacisalsi</name>
    <dbReference type="NCBI Taxonomy" id="1000566"/>
    <lineage>
        <taxon>Bacteria</taxon>
        <taxon>Bacillati</taxon>
        <taxon>Actinomycetota</taxon>
        <taxon>Actinomycetes</taxon>
        <taxon>Pseudonocardiales</taxon>
        <taxon>Pseudonocardiaceae</taxon>
        <taxon>Halosaccharopolyspora</taxon>
    </lineage>
</organism>